<dbReference type="Proteomes" id="UP000037136">
    <property type="component" value="Unassembled WGS sequence"/>
</dbReference>
<keyword evidence="5 10" id="KW-0547">Nucleotide-binding</keyword>
<dbReference type="InterPro" id="IPR050203">
    <property type="entry name" value="Trp-tRNA_synthetase"/>
</dbReference>
<dbReference type="STRING" id="268505.A0A2A9P2R3"/>
<dbReference type="EMBL" id="LAZP02000903">
    <property type="protein sequence ID" value="PFH55464.1"/>
    <property type="molecule type" value="Genomic_DNA"/>
</dbReference>
<evidence type="ECO:0000256" key="6">
    <source>
        <dbReference type="ARBA" id="ARBA00022840"/>
    </source>
</evidence>
<dbReference type="EC" id="6.1.1.2" evidence="3"/>
<keyword evidence="8 10" id="KW-0030">Aminoacyl-tRNA synthetase</keyword>
<dbReference type="InterPro" id="IPR001412">
    <property type="entry name" value="aa-tRNA-synth_I_CS"/>
</dbReference>
<sequence length="333" mass="36873">MHRAAVNKAPLRPRVIFSGIQPTGVPHLGNYVGALRQWVQMQDQEASDTKLMFSVVDLHALTTPQAPEKLRQDRRESLAALLAIGIDPDRSTLFFQSAVPAHSELIGSKSLIYRQHHIWGIDVLVHRATHVPVGHDQQQHLEFARECVTSFNHAYGPHLVHPRTITLIPSNNKTPSRSLLPAASNHRIMSLTDPTSKMSKSHKSERSRILITDTPDQIHAKIASALTDSTPGITYDSTGRPGVSNLLDIYSSFDPRHRAPQQLAEEYSTAQPRQLKSMVADAVVEGLRGVRQKYLHLIDSDKGCLEEVAADGAHQARHSAKETMELVRNAVGL</sequence>
<comment type="subcellular location">
    <subcellularLocation>
        <location evidence="1">Mitochondrion</location>
    </subcellularLocation>
</comment>
<evidence type="ECO:0000256" key="4">
    <source>
        <dbReference type="ARBA" id="ARBA00022598"/>
    </source>
</evidence>
<dbReference type="InterPro" id="IPR002305">
    <property type="entry name" value="aa-tRNA-synth_Ic"/>
</dbReference>
<evidence type="ECO:0000256" key="8">
    <source>
        <dbReference type="ARBA" id="ARBA00023146"/>
    </source>
</evidence>
<reference evidence="11 12" key="1">
    <citation type="journal article" date="2015" name="BMC Genomics">
        <title>Gene expression during zombie ant biting behavior reflects the complexity underlying fungal parasitic behavioral manipulation.</title>
        <authorList>
            <person name="de Bekker C."/>
            <person name="Ohm R.A."/>
            <person name="Loreto R.G."/>
            <person name="Sebastian A."/>
            <person name="Albert I."/>
            <person name="Merrow M."/>
            <person name="Brachmann A."/>
            <person name="Hughes D.P."/>
        </authorList>
    </citation>
    <scope>NUCLEOTIDE SEQUENCE [LARGE SCALE GENOMIC DNA]</scope>
    <source>
        <strain evidence="11 12">SC16a</strain>
    </source>
</reference>
<dbReference type="PRINTS" id="PR01039">
    <property type="entry name" value="TRNASYNTHTRP"/>
</dbReference>
<dbReference type="GO" id="GO:0005759">
    <property type="term" value="C:mitochondrial matrix"/>
    <property type="evidence" value="ECO:0007669"/>
    <property type="project" value="TreeGrafter"/>
</dbReference>
<dbReference type="PANTHER" id="PTHR43766">
    <property type="entry name" value="TRYPTOPHAN--TRNA LIGASE, MITOCHONDRIAL"/>
    <property type="match status" value="1"/>
</dbReference>
<evidence type="ECO:0000256" key="7">
    <source>
        <dbReference type="ARBA" id="ARBA00022917"/>
    </source>
</evidence>
<keyword evidence="12" id="KW-1185">Reference proteome</keyword>
<dbReference type="OrthoDB" id="15808at2759"/>
<dbReference type="Gene3D" id="3.40.50.620">
    <property type="entry name" value="HUPs"/>
    <property type="match status" value="2"/>
</dbReference>
<gene>
    <name evidence="11" type="ORF">XA68_18267</name>
</gene>
<dbReference type="PANTHER" id="PTHR43766:SF1">
    <property type="entry name" value="TRYPTOPHAN--TRNA LIGASE, MITOCHONDRIAL"/>
    <property type="match status" value="1"/>
</dbReference>
<dbReference type="InterPro" id="IPR014729">
    <property type="entry name" value="Rossmann-like_a/b/a_fold"/>
</dbReference>
<name>A0A2A9P2R3_OPHUN</name>
<dbReference type="Pfam" id="PF00579">
    <property type="entry name" value="tRNA-synt_1b"/>
    <property type="match status" value="2"/>
</dbReference>
<accession>A0A2A9P2R3</accession>
<dbReference type="PROSITE" id="PS00178">
    <property type="entry name" value="AA_TRNA_LIGASE_I"/>
    <property type="match status" value="1"/>
</dbReference>
<proteinExistence type="inferred from homology"/>
<dbReference type="Gene3D" id="1.10.240.10">
    <property type="entry name" value="Tyrosyl-Transfer RNA Synthetase"/>
    <property type="match status" value="1"/>
</dbReference>
<keyword evidence="4 10" id="KW-0436">Ligase</keyword>
<comment type="caution">
    <text evidence="11">The sequence shown here is derived from an EMBL/GenBank/DDBJ whole genome shotgun (WGS) entry which is preliminary data.</text>
</comment>
<keyword evidence="6 10" id="KW-0067">ATP-binding</keyword>
<organism evidence="11 12">
    <name type="scientific">Ophiocordyceps unilateralis</name>
    <name type="common">Zombie-ant fungus</name>
    <name type="synonym">Torrubia unilateralis</name>
    <dbReference type="NCBI Taxonomy" id="268505"/>
    <lineage>
        <taxon>Eukaryota</taxon>
        <taxon>Fungi</taxon>
        <taxon>Dikarya</taxon>
        <taxon>Ascomycota</taxon>
        <taxon>Pezizomycotina</taxon>
        <taxon>Sordariomycetes</taxon>
        <taxon>Hypocreomycetidae</taxon>
        <taxon>Hypocreales</taxon>
        <taxon>Ophiocordycipitaceae</taxon>
        <taxon>Ophiocordyceps</taxon>
    </lineage>
</organism>
<evidence type="ECO:0000313" key="12">
    <source>
        <dbReference type="Proteomes" id="UP000037136"/>
    </source>
</evidence>
<evidence type="ECO:0000256" key="1">
    <source>
        <dbReference type="ARBA" id="ARBA00004173"/>
    </source>
</evidence>
<evidence type="ECO:0000256" key="9">
    <source>
        <dbReference type="ARBA" id="ARBA00030268"/>
    </source>
</evidence>
<dbReference type="InterPro" id="IPR002306">
    <property type="entry name" value="Trp-tRNA-ligase"/>
</dbReference>
<reference evidence="11 12" key="2">
    <citation type="journal article" date="2017" name="Sci. Rep.">
        <title>Ant-infecting Ophiocordyceps genomes reveal a high diversity of potential behavioral manipulation genes and a possible major role for enterotoxins.</title>
        <authorList>
            <person name="de Bekker C."/>
            <person name="Ohm R.A."/>
            <person name="Evans H.C."/>
            <person name="Brachmann A."/>
            <person name="Hughes D.P."/>
        </authorList>
    </citation>
    <scope>NUCLEOTIDE SEQUENCE [LARGE SCALE GENOMIC DNA]</scope>
    <source>
        <strain evidence="11 12">SC16a</strain>
    </source>
</reference>
<evidence type="ECO:0000256" key="3">
    <source>
        <dbReference type="ARBA" id="ARBA00013161"/>
    </source>
</evidence>
<dbReference type="AlphaFoldDB" id="A0A2A9P2R3"/>
<dbReference type="SUPFAM" id="SSF52374">
    <property type="entry name" value="Nucleotidylyl transferase"/>
    <property type="match status" value="1"/>
</dbReference>
<dbReference type="GO" id="GO:0004830">
    <property type="term" value="F:tryptophan-tRNA ligase activity"/>
    <property type="evidence" value="ECO:0007669"/>
    <property type="project" value="UniProtKB-EC"/>
</dbReference>
<dbReference type="GO" id="GO:0005524">
    <property type="term" value="F:ATP binding"/>
    <property type="evidence" value="ECO:0007669"/>
    <property type="project" value="UniProtKB-KW"/>
</dbReference>
<evidence type="ECO:0000313" key="11">
    <source>
        <dbReference type="EMBL" id="PFH55464.1"/>
    </source>
</evidence>
<dbReference type="GO" id="GO:0070183">
    <property type="term" value="P:mitochondrial tryptophanyl-tRNA aminoacylation"/>
    <property type="evidence" value="ECO:0007669"/>
    <property type="project" value="TreeGrafter"/>
</dbReference>
<keyword evidence="7 10" id="KW-0648">Protein biosynthesis</keyword>
<evidence type="ECO:0000256" key="2">
    <source>
        <dbReference type="ARBA" id="ARBA00005594"/>
    </source>
</evidence>
<dbReference type="FunFam" id="1.10.240.10:FF:000002">
    <property type="entry name" value="Tryptophan--tRNA ligase"/>
    <property type="match status" value="1"/>
</dbReference>
<comment type="similarity">
    <text evidence="2 10">Belongs to the class-I aminoacyl-tRNA synthetase family.</text>
</comment>
<evidence type="ECO:0000256" key="5">
    <source>
        <dbReference type="ARBA" id="ARBA00022741"/>
    </source>
</evidence>
<evidence type="ECO:0000256" key="10">
    <source>
        <dbReference type="RuleBase" id="RU363036"/>
    </source>
</evidence>
<protein>
    <recommendedName>
        <fullName evidence="3">tryptophan--tRNA ligase</fullName>
        <ecNumber evidence="3">6.1.1.2</ecNumber>
    </recommendedName>
    <alternativeName>
        <fullName evidence="9">Tryptophanyl-tRNA synthetase</fullName>
    </alternativeName>
</protein>